<evidence type="ECO:0000259" key="1">
    <source>
        <dbReference type="SMART" id="SM00587"/>
    </source>
</evidence>
<dbReference type="PANTHER" id="PTHR11012">
    <property type="entry name" value="PROTEIN KINASE-LIKE DOMAIN-CONTAINING"/>
    <property type="match status" value="1"/>
</dbReference>
<dbReference type="OrthoDB" id="7634340at2759"/>
<dbReference type="SMART" id="SM00587">
    <property type="entry name" value="CHK"/>
    <property type="match status" value="1"/>
</dbReference>
<dbReference type="Pfam" id="PF02958">
    <property type="entry name" value="EcKL"/>
    <property type="match status" value="1"/>
</dbReference>
<protein>
    <submittedName>
        <fullName evidence="3">Uncharacterized protein LOC113499521</fullName>
    </submittedName>
</protein>
<feature type="domain" description="CHK kinase-like" evidence="1">
    <location>
        <begin position="126"/>
        <end position="313"/>
    </location>
</feature>
<organism evidence="2 3">
    <name type="scientific">Trichoplusia ni</name>
    <name type="common">Cabbage looper</name>
    <dbReference type="NCBI Taxonomy" id="7111"/>
    <lineage>
        <taxon>Eukaryota</taxon>
        <taxon>Metazoa</taxon>
        <taxon>Ecdysozoa</taxon>
        <taxon>Arthropoda</taxon>
        <taxon>Hexapoda</taxon>
        <taxon>Insecta</taxon>
        <taxon>Pterygota</taxon>
        <taxon>Neoptera</taxon>
        <taxon>Endopterygota</taxon>
        <taxon>Lepidoptera</taxon>
        <taxon>Glossata</taxon>
        <taxon>Ditrysia</taxon>
        <taxon>Noctuoidea</taxon>
        <taxon>Noctuidae</taxon>
        <taxon>Plusiinae</taxon>
        <taxon>Trichoplusia</taxon>
    </lineage>
</organism>
<keyword evidence="2" id="KW-1185">Reference proteome</keyword>
<dbReference type="InterPro" id="IPR015897">
    <property type="entry name" value="CHK_kinase-like"/>
</dbReference>
<dbReference type="PANTHER" id="PTHR11012:SF48">
    <property type="entry name" value="CHK KINASE-LIKE DOMAIN-CONTAINING PROTEIN-RELATED"/>
    <property type="match status" value="1"/>
</dbReference>
<dbReference type="InterPro" id="IPR011009">
    <property type="entry name" value="Kinase-like_dom_sf"/>
</dbReference>
<dbReference type="InterPro" id="IPR004119">
    <property type="entry name" value="EcKL"/>
</dbReference>
<dbReference type="RefSeq" id="XP_026735834.1">
    <property type="nucleotide sequence ID" value="XM_026880033.1"/>
</dbReference>
<gene>
    <name evidence="3" type="primary">LOC113499521</name>
</gene>
<sequence>MSVISEQYLSEILQKVASNYGLQDWVYNQVKFESIAQNYFGIILPIVLSGRHEGAEVKFQLVLKLAPTDERYRVSGAVTVMFAREIFVYSVILKKYAEIQKLFPLNLQYIIPQCYYIQAEYTKEVIVMQDMCAEGYRPYTHEIFLDLEHIIISLKFLAKLHALSFILKNKDNELYSEISKACVPLTEKSNARYMTIMKDRLDKALIKFQNTEYVPLLQKLRLKCADYFDAANDSVENTCICHGDMWKENIMFKYENNKPVSACMIDYQTTRICSPAFDAMYLIISSTSTELRQQHLHQLLDTYYQSFDQMLVEGGLESQEVYTRQMFDKDLKTVSLACLITANTAIWLYNGLQEEGHVRSKQVLNTPEERQRAANKYVGVVKGIIDDLSGQGYLTLNDL</sequence>
<name>A0A7E5W5C6_TRINI</name>
<accession>A0A7E5W5C6</accession>
<dbReference type="SUPFAM" id="SSF56112">
    <property type="entry name" value="Protein kinase-like (PK-like)"/>
    <property type="match status" value="1"/>
</dbReference>
<evidence type="ECO:0000313" key="3">
    <source>
        <dbReference type="RefSeq" id="XP_026735834.1"/>
    </source>
</evidence>
<dbReference type="AlphaFoldDB" id="A0A7E5W5C6"/>
<reference evidence="3" key="1">
    <citation type="submission" date="2025-08" db="UniProtKB">
        <authorList>
            <consortium name="RefSeq"/>
        </authorList>
    </citation>
    <scope>IDENTIFICATION</scope>
</reference>
<dbReference type="KEGG" id="tnl:113499521"/>
<dbReference type="GeneID" id="113499521"/>
<proteinExistence type="predicted"/>
<dbReference type="Gene3D" id="3.90.1200.10">
    <property type="match status" value="1"/>
</dbReference>
<dbReference type="Proteomes" id="UP000322000">
    <property type="component" value="Chromosome 12"/>
</dbReference>
<evidence type="ECO:0000313" key="2">
    <source>
        <dbReference type="Proteomes" id="UP000322000"/>
    </source>
</evidence>
<dbReference type="InParanoid" id="A0A7E5W5C6"/>